<evidence type="ECO:0000256" key="1">
    <source>
        <dbReference type="ARBA" id="ARBA00004123"/>
    </source>
</evidence>
<evidence type="ECO:0000256" key="5">
    <source>
        <dbReference type="ARBA" id="ARBA00023242"/>
    </source>
</evidence>
<dbReference type="GO" id="GO:0000122">
    <property type="term" value="P:negative regulation of transcription by RNA polymerase II"/>
    <property type="evidence" value="ECO:0007669"/>
    <property type="project" value="TreeGrafter"/>
</dbReference>
<evidence type="ECO:0000259" key="8">
    <source>
        <dbReference type="PROSITE" id="PS50114"/>
    </source>
</evidence>
<dbReference type="EMBL" id="FXLY01000002">
    <property type="protein sequence ID" value="SMN18028.1"/>
    <property type="molecule type" value="Genomic_DNA"/>
</dbReference>
<dbReference type="Proteomes" id="UP000196158">
    <property type="component" value="Unassembled WGS sequence"/>
</dbReference>
<dbReference type="FunFam" id="3.30.50.10:FF:000007">
    <property type="entry name" value="Nitrogen regulatory AreA, N-terminal"/>
    <property type="match status" value="1"/>
</dbReference>
<dbReference type="GO" id="GO:0005634">
    <property type="term" value="C:nucleus"/>
    <property type="evidence" value="ECO:0007669"/>
    <property type="project" value="UniProtKB-SubCell"/>
</dbReference>
<sequence length="466" mass="52438">MKTNNSMGQNEQTKFVYSTKSPIFKRMGIENPEIQQMAPVNSTANQSTENKVKPVGSQLLFRNLSSAEKSHQVSTTSICKNCLTSTTPLWRRDENGAVLCNACGLFLKLHGRARPISLKTDTIKSRNRKGNPGHEQPDGSGLPKVESKKVTKSSEKKRKNRLNHTTSDNYKKLKTEDRSIRESILPAEKTNFDQKDKIEKKITPKPRSTINNDCNASKPVSSTQNKVVAHLPGVSSLLSDIEKNQINNNNLTDKLRSPPDHRSHQFVPVPLSSSSKDHQSLNQNITESTTPIVFTPQFRSTASPLIASSLSGSLSLNTLKDTFKLDSYYEPSLHKHSDQNSEVTSLNDQYKIYPVRSGESGNIRSISIPGTNESSESANKLSQTKDIDKILVKSELINLENDHEKSEDLYSLEEEDSQLSVVLKNKEEIIRLKTKINELELVTELYKKHILELDKKYRDLKKQLNQ</sequence>
<feature type="domain" description="GATA-type" evidence="8">
    <location>
        <begin position="79"/>
        <end position="126"/>
    </location>
</feature>
<evidence type="ECO:0000256" key="3">
    <source>
        <dbReference type="ARBA" id="ARBA00022771"/>
    </source>
</evidence>
<dbReference type="STRING" id="1789683.A0A1X7QX79"/>
<accession>A0A1X7QX79</accession>
<dbReference type="GO" id="GO:0000978">
    <property type="term" value="F:RNA polymerase II cis-regulatory region sequence-specific DNA binding"/>
    <property type="evidence" value="ECO:0007669"/>
    <property type="project" value="TreeGrafter"/>
</dbReference>
<gene>
    <name evidence="9" type="ORF">KASA_0Q04334G</name>
</gene>
<feature type="compositionally biased region" description="Basic and acidic residues" evidence="7">
    <location>
        <begin position="190"/>
        <end position="202"/>
    </location>
</feature>
<feature type="compositionally biased region" description="Polar residues" evidence="7">
    <location>
        <begin position="206"/>
        <end position="224"/>
    </location>
</feature>
<dbReference type="GO" id="GO:0000981">
    <property type="term" value="F:DNA-binding transcription factor activity, RNA polymerase II-specific"/>
    <property type="evidence" value="ECO:0007669"/>
    <property type="project" value="TreeGrafter"/>
</dbReference>
<evidence type="ECO:0000256" key="7">
    <source>
        <dbReference type="SAM" id="MobiDB-lite"/>
    </source>
</evidence>
<evidence type="ECO:0000313" key="9">
    <source>
        <dbReference type="EMBL" id="SMN18028.1"/>
    </source>
</evidence>
<feature type="compositionally biased region" description="Basic and acidic residues" evidence="7">
    <location>
        <begin position="169"/>
        <end position="181"/>
    </location>
</feature>
<dbReference type="GO" id="GO:0045944">
    <property type="term" value="P:positive regulation of transcription by RNA polymerase II"/>
    <property type="evidence" value="ECO:0007669"/>
    <property type="project" value="TreeGrafter"/>
</dbReference>
<dbReference type="SMART" id="SM00401">
    <property type="entry name" value="ZnF_GATA"/>
    <property type="match status" value="1"/>
</dbReference>
<name>A0A1X7QX79_9SACH</name>
<dbReference type="InterPro" id="IPR000679">
    <property type="entry name" value="Znf_GATA"/>
</dbReference>
<reference evidence="9 10" key="1">
    <citation type="submission" date="2017-04" db="EMBL/GenBank/DDBJ databases">
        <authorList>
            <person name="Afonso C.L."/>
            <person name="Miller P.J."/>
            <person name="Scott M.A."/>
            <person name="Spackman E."/>
            <person name="Goraichik I."/>
            <person name="Dimitrov K.M."/>
            <person name="Suarez D.L."/>
            <person name="Swayne D.E."/>
        </authorList>
    </citation>
    <scope>NUCLEOTIDE SEQUENCE [LARGE SCALE GENOMIC DNA]</scope>
</reference>
<comment type="subcellular location">
    <subcellularLocation>
        <location evidence="1">Nucleus</location>
    </subcellularLocation>
</comment>
<dbReference type="PANTHER" id="PTHR10071:SF281">
    <property type="entry name" value="BOX A-BINDING FACTOR-RELATED"/>
    <property type="match status" value="1"/>
</dbReference>
<dbReference type="Gene3D" id="3.30.50.10">
    <property type="entry name" value="Erythroid Transcription Factor GATA-1, subunit A"/>
    <property type="match status" value="1"/>
</dbReference>
<evidence type="ECO:0000256" key="2">
    <source>
        <dbReference type="ARBA" id="ARBA00022723"/>
    </source>
</evidence>
<protein>
    <submittedName>
        <fullName evidence="9">Similar to Saccharomyces cerevisiae YJL110C GZF3 GATA zinc finger protein and Dal80p homolog</fullName>
    </submittedName>
</protein>
<proteinExistence type="predicted"/>
<feature type="compositionally biased region" description="Basic and acidic residues" evidence="7">
    <location>
        <begin position="145"/>
        <end position="154"/>
    </location>
</feature>
<dbReference type="InterPro" id="IPR013088">
    <property type="entry name" value="Znf_NHR/GATA"/>
</dbReference>
<dbReference type="PRINTS" id="PR00619">
    <property type="entry name" value="GATAZNFINGER"/>
</dbReference>
<dbReference type="SUPFAM" id="SSF57716">
    <property type="entry name" value="Glucocorticoid receptor-like (DNA-binding domain)"/>
    <property type="match status" value="1"/>
</dbReference>
<keyword evidence="3 6" id="KW-0863">Zinc-finger</keyword>
<dbReference type="CDD" id="cd00202">
    <property type="entry name" value="ZnF_GATA"/>
    <property type="match status" value="1"/>
</dbReference>
<keyword evidence="2" id="KW-0479">Metal-binding</keyword>
<evidence type="ECO:0000256" key="4">
    <source>
        <dbReference type="ARBA" id="ARBA00022833"/>
    </source>
</evidence>
<dbReference type="AlphaFoldDB" id="A0A1X7QX79"/>
<dbReference type="GO" id="GO:0008270">
    <property type="term" value="F:zinc ion binding"/>
    <property type="evidence" value="ECO:0007669"/>
    <property type="project" value="UniProtKB-KW"/>
</dbReference>
<organism evidence="9 10">
    <name type="scientific">Maudiozyma saulgeensis</name>
    <dbReference type="NCBI Taxonomy" id="1789683"/>
    <lineage>
        <taxon>Eukaryota</taxon>
        <taxon>Fungi</taxon>
        <taxon>Dikarya</taxon>
        <taxon>Ascomycota</taxon>
        <taxon>Saccharomycotina</taxon>
        <taxon>Saccharomycetes</taxon>
        <taxon>Saccharomycetales</taxon>
        <taxon>Saccharomycetaceae</taxon>
        <taxon>Maudiozyma</taxon>
    </lineage>
</organism>
<evidence type="ECO:0000313" key="10">
    <source>
        <dbReference type="Proteomes" id="UP000196158"/>
    </source>
</evidence>
<dbReference type="Pfam" id="PF00320">
    <property type="entry name" value="GATA"/>
    <property type="match status" value="1"/>
</dbReference>
<evidence type="ECO:0000256" key="6">
    <source>
        <dbReference type="PROSITE-ProRule" id="PRU00094"/>
    </source>
</evidence>
<keyword evidence="10" id="KW-1185">Reference proteome</keyword>
<dbReference type="InterPro" id="IPR039355">
    <property type="entry name" value="Transcription_factor_GATA"/>
</dbReference>
<feature type="region of interest" description="Disordered" evidence="7">
    <location>
        <begin position="118"/>
        <end position="224"/>
    </location>
</feature>
<dbReference type="OrthoDB" id="515401at2759"/>
<dbReference type="PROSITE" id="PS00344">
    <property type="entry name" value="GATA_ZN_FINGER_1"/>
    <property type="match status" value="1"/>
</dbReference>
<dbReference type="PROSITE" id="PS50114">
    <property type="entry name" value="GATA_ZN_FINGER_2"/>
    <property type="match status" value="1"/>
</dbReference>
<dbReference type="PANTHER" id="PTHR10071">
    <property type="entry name" value="TRANSCRIPTION FACTOR GATA FAMILY MEMBER"/>
    <property type="match status" value="1"/>
</dbReference>
<keyword evidence="4" id="KW-0862">Zinc</keyword>
<keyword evidence="5" id="KW-0539">Nucleus</keyword>